<feature type="compositionally biased region" description="Basic and acidic residues" evidence="1">
    <location>
        <begin position="1"/>
        <end position="22"/>
    </location>
</feature>
<accession>A0A7S6SW32</accession>
<name>A0A7S6SW32_9PHYC</name>
<proteinExistence type="predicted"/>
<organism evidence="2">
    <name type="scientific">Bathycoccus sp. RCC716 virus 2</name>
    <dbReference type="NCBI Taxonomy" id="2530039"/>
    <lineage>
        <taxon>Viruses</taxon>
        <taxon>Varidnaviria</taxon>
        <taxon>Bamfordvirae</taxon>
        <taxon>Nucleocytoviricota</taxon>
        <taxon>Megaviricetes</taxon>
        <taxon>Algavirales</taxon>
        <taxon>Phycodnaviridae</taxon>
        <taxon>Prasinovirus</taxon>
    </lineage>
</organism>
<reference evidence="2" key="1">
    <citation type="submission" date="2019-02" db="EMBL/GenBank/DDBJ databases">
        <authorList>
            <person name="Bachy C."/>
            <person name="Yung C.-M."/>
            <person name="Roux S."/>
            <person name="Sullivan M.B."/>
            <person name="Worden A.Z."/>
        </authorList>
    </citation>
    <scope>NUCLEOTIDE SEQUENCE</scope>
    <source>
        <strain evidence="2">BII-V2</strain>
    </source>
</reference>
<feature type="region of interest" description="Disordered" evidence="1">
    <location>
        <begin position="1"/>
        <end position="66"/>
    </location>
</feature>
<protein>
    <submittedName>
        <fullName evidence="2">Uncharacterized protein</fullName>
    </submittedName>
</protein>
<dbReference type="EMBL" id="MK522038">
    <property type="protein sequence ID" value="QOR60379.1"/>
    <property type="molecule type" value="Genomic_DNA"/>
</dbReference>
<feature type="compositionally biased region" description="Acidic residues" evidence="1">
    <location>
        <begin position="23"/>
        <end position="38"/>
    </location>
</feature>
<sequence>MSTHTETKTPEIEEPILEKIPENDSEYIESEISSEDVENTSSLFDNEGIDLEDVGSINMSDDEDDYEEPLIDMGGLLTSVLTTEEGETICSALVNISRQLEMQNKIMIKMLAQLQK</sequence>
<evidence type="ECO:0000313" key="2">
    <source>
        <dbReference type="EMBL" id="QOR60379.1"/>
    </source>
</evidence>
<evidence type="ECO:0000256" key="1">
    <source>
        <dbReference type="SAM" id="MobiDB-lite"/>
    </source>
</evidence>